<proteinExistence type="predicted"/>
<feature type="domain" description="SCP" evidence="3">
    <location>
        <begin position="76"/>
        <end position="180"/>
    </location>
</feature>
<dbReference type="CDD" id="cd05379">
    <property type="entry name" value="CAP_bacterial"/>
    <property type="match status" value="1"/>
</dbReference>
<feature type="region of interest" description="Disordered" evidence="1">
    <location>
        <begin position="187"/>
        <end position="231"/>
    </location>
</feature>
<dbReference type="InterPro" id="IPR035940">
    <property type="entry name" value="CAP_sf"/>
</dbReference>
<feature type="signal peptide" evidence="2">
    <location>
        <begin position="1"/>
        <end position="27"/>
    </location>
</feature>
<feature type="compositionally biased region" description="Pro residues" evidence="1">
    <location>
        <begin position="394"/>
        <end position="416"/>
    </location>
</feature>
<keyword evidence="2" id="KW-0732">Signal</keyword>
<dbReference type="InterPro" id="IPR008979">
    <property type="entry name" value="Galactose-bd-like_sf"/>
</dbReference>
<dbReference type="RefSeq" id="WP_191282727.1">
    <property type="nucleotide sequence ID" value="NZ_BNAI01000002.1"/>
</dbReference>
<comment type="caution">
    <text evidence="4">The sequence shown here is derived from an EMBL/GenBank/DDBJ whole genome shotgun (WGS) entry which is preliminary data.</text>
</comment>
<gene>
    <name evidence="4" type="ORF">GCM10011600_13680</name>
</gene>
<evidence type="ECO:0000256" key="1">
    <source>
        <dbReference type="SAM" id="MobiDB-lite"/>
    </source>
</evidence>
<feature type="chain" id="PRO_5039190719" description="SCP domain-containing protein" evidence="2">
    <location>
        <begin position="28"/>
        <end position="429"/>
    </location>
</feature>
<feature type="region of interest" description="Disordered" evidence="1">
    <location>
        <begin position="373"/>
        <end position="429"/>
    </location>
</feature>
<dbReference type="InterPro" id="IPR014044">
    <property type="entry name" value="CAP_dom"/>
</dbReference>
<evidence type="ECO:0000313" key="4">
    <source>
        <dbReference type="EMBL" id="GHF14016.1"/>
    </source>
</evidence>
<feature type="compositionally biased region" description="Low complexity" evidence="1">
    <location>
        <begin position="188"/>
        <end position="208"/>
    </location>
</feature>
<sequence length="429" mass="43391">MTSRSLSSAPARARFIALASATILASAAGLVAAAAHLAPPTGPLSAASDTSIETAALASATTTPTVEQMTQRVVADTNAVRAERGLPALVRHPDLDRVAADWAHQQWVNGAMSHNPSYAQQIPPGWERAGENVGKGYTYTQIVPAWVASSSHYANLVHDYTSIGVGYFEQDGRRYWSQVFAKYPGVQPPAQSAPVTSPSPAPTATAAPAPAPTSPPPSTVTVNPAPEPARPAGVALALSSPSFESGLGTWSAPSGTVDGPNTLARGGTRSLLVPGAYGRTITQSLAAEVAKGSTHTATVWIRSDGSASGIVRLRATGGVAEVASVYFTAGSSGWLRVPVALTARAAHTGLTIEIVLRTSGRTYRIDSASLVRTGEPAPAAAPAPAPTTSTTAPAPAPSPTTAPAPAPSPTPTPTPTPLLNLGGLLGGGG</sequence>
<accession>A0A8J3GQ14</accession>
<dbReference type="PANTHER" id="PTHR31157">
    <property type="entry name" value="SCP DOMAIN-CONTAINING PROTEIN"/>
    <property type="match status" value="1"/>
</dbReference>
<dbReference type="Gene3D" id="3.40.33.10">
    <property type="entry name" value="CAP"/>
    <property type="match status" value="1"/>
</dbReference>
<dbReference type="PANTHER" id="PTHR31157:SF1">
    <property type="entry name" value="SCP DOMAIN-CONTAINING PROTEIN"/>
    <property type="match status" value="1"/>
</dbReference>
<dbReference type="SUPFAM" id="SSF55797">
    <property type="entry name" value="PR-1-like"/>
    <property type="match status" value="1"/>
</dbReference>
<protein>
    <recommendedName>
        <fullName evidence="3">SCP domain-containing protein</fullName>
    </recommendedName>
</protein>
<dbReference type="Proteomes" id="UP000617531">
    <property type="component" value="Unassembled WGS sequence"/>
</dbReference>
<dbReference type="EMBL" id="BNAI01000002">
    <property type="protein sequence ID" value="GHF14016.1"/>
    <property type="molecule type" value="Genomic_DNA"/>
</dbReference>
<evidence type="ECO:0000313" key="5">
    <source>
        <dbReference type="Proteomes" id="UP000617531"/>
    </source>
</evidence>
<dbReference type="Pfam" id="PF00188">
    <property type="entry name" value="CAP"/>
    <property type="match status" value="1"/>
</dbReference>
<reference evidence="4" key="2">
    <citation type="submission" date="2020-09" db="EMBL/GenBank/DDBJ databases">
        <authorList>
            <person name="Sun Q."/>
            <person name="Zhou Y."/>
        </authorList>
    </citation>
    <scope>NUCLEOTIDE SEQUENCE</scope>
    <source>
        <strain evidence="4">CGMCC 1.16548</strain>
    </source>
</reference>
<dbReference type="Gene3D" id="2.60.120.260">
    <property type="entry name" value="Galactose-binding domain-like"/>
    <property type="match status" value="1"/>
</dbReference>
<evidence type="ECO:0000256" key="2">
    <source>
        <dbReference type="SAM" id="SignalP"/>
    </source>
</evidence>
<organism evidence="4 5">
    <name type="scientific">Pseudolysinimonas yzui</name>
    <dbReference type="NCBI Taxonomy" id="2708254"/>
    <lineage>
        <taxon>Bacteria</taxon>
        <taxon>Bacillati</taxon>
        <taxon>Actinomycetota</taxon>
        <taxon>Actinomycetes</taxon>
        <taxon>Micrococcales</taxon>
        <taxon>Microbacteriaceae</taxon>
        <taxon>Pseudolysinimonas</taxon>
    </lineage>
</organism>
<keyword evidence="5" id="KW-1185">Reference proteome</keyword>
<dbReference type="SUPFAM" id="SSF49785">
    <property type="entry name" value="Galactose-binding domain-like"/>
    <property type="match status" value="1"/>
</dbReference>
<evidence type="ECO:0000259" key="3">
    <source>
        <dbReference type="Pfam" id="PF00188"/>
    </source>
</evidence>
<dbReference type="AlphaFoldDB" id="A0A8J3GQ14"/>
<name>A0A8J3GQ14_9MICO</name>
<feature type="compositionally biased region" description="Pro residues" evidence="1">
    <location>
        <begin position="209"/>
        <end position="218"/>
    </location>
</feature>
<reference evidence="4" key="1">
    <citation type="journal article" date="2014" name="Int. J. Syst. Evol. Microbiol.">
        <title>Complete genome sequence of Corynebacterium casei LMG S-19264T (=DSM 44701T), isolated from a smear-ripened cheese.</title>
        <authorList>
            <consortium name="US DOE Joint Genome Institute (JGI-PGF)"/>
            <person name="Walter F."/>
            <person name="Albersmeier A."/>
            <person name="Kalinowski J."/>
            <person name="Ruckert C."/>
        </authorList>
    </citation>
    <scope>NUCLEOTIDE SEQUENCE</scope>
    <source>
        <strain evidence="4">CGMCC 1.16548</strain>
    </source>
</reference>